<accession>A0ABY5BPE8</accession>
<protein>
    <submittedName>
        <fullName evidence="1">Uncharacterized protein</fullName>
    </submittedName>
</protein>
<gene>
    <name evidence="1" type="ORF">M3M35_07310</name>
</gene>
<dbReference type="EMBL" id="CP097116">
    <property type="protein sequence ID" value="USS85090.1"/>
    <property type="molecule type" value="Genomic_DNA"/>
</dbReference>
<organism evidence="1 2">
    <name type="scientific">Fructilactobacillus myrtifloralis</name>
    <dbReference type="NCBI Taxonomy" id="2940301"/>
    <lineage>
        <taxon>Bacteria</taxon>
        <taxon>Bacillati</taxon>
        <taxon>Bacillota</taxon>
        <taxon>Bacilli</taxon>
        <taxon>Lactobacillales</taxon>
        <taxon>Lactobacillaceae</taxon>
        <taxon>Fructilactobacillus</taxon>
    </lineage>
</organism>
<reference evidence="1" key="1">
    <citation type="submission" date="2022-05" db="EMBL/GenBank/DDBJ databases">
        <authorList>
            <person name="Oliphant S.A."/>
            <person name="Watson-Haigh N.S."/>
            <person name="Sumby K.M."/>
            <person name="Gardner J.M."/>
            <person name="Jiranek V."/>
        </authorList>
    </citation>
    <scope>NUCLEOTIDE SEQUENCE</scope>
    <source>
        <strain evidence="1">KI16_H9</strain>
    </source>
</reference>
<dbReference type="Proteomes" id="UP001056707">
    <property type="component" value="Chromosome"/>
</dbReference>
<dbReference type="RefSeq" id="WP_252749985.1">
    <property type="nucleotide sequence ID" value="NZ_CP097116.1"/>
</dbReference>
<name>A0ABY5BPE8_9LACO</name>
<keyword evidence="2" id="KW-1185">Reference proteome</keyword>
<sequence length="177" mass="20225">MGSAKKELRNKKTGEVILPKTSWDMIEGIPDDLLTSDDVNIGQMNTQIPKLGKNVYQVENFSSRVIKLKDFAVYVFSGTFECDKELFTDNFHKWGTPEVVLFYLPEELKTNSNHVQQIIVRSPGPISSRGFSFNEILFRELWGTISFDGFFRNDNTDPSNDFSQRTKLDVSAIIMTI</sequence>
<proteinExistence type="predicted"/>
<evidence type="ECO:0000313" key="1">
    <source>
        <dbReference type="EMBL" id="USS85090.1"/>
    </source>
</evidence>
<evidence type="ECO:0000313" key="2">
    <source>
        <dbReference type="Proteomes" id="UP001056707"/>
    </source>
</evidence>